<dbReference type="GeneID" id="98568750"/>
<organism evidence="1 2">
    <name type="scientific">Vagococcus salmoninarum</name>
    <dbReference type="NCBI Taxonomy" id="2739"/>
    <lineage>
        <taxon>Bacteria</taxon>
        <taxon>Bacillati</taxon>
        <taxon>Bacillota</taxon>
        <taxon>Bacilli</taxon>
        <taxon>Lactobacillales</taxon>
        <taxon>Enterococcaceae</taxon>
        <taxon>Vagococcus</taxon>
    </lineage>
</organism>
<evidence type="ECO:0000313" key="1">
    <source>
        <dbReference type="EMBL" id="RST94339.1"/>
    </source>
</evidence>
<dbReference type="PANTHER" id="PTHR35792">
    <property type="entry name" value="GENERAL STRESS PROTEIN"/>
    <property type="match status" value="1"/>
</dbReference>
<dbReference type="OrthoDB" id="2139646at2"/>
<dbReference type="RefSeq" id="WP_126780788.1">
    <property type="nucleotide sequence ID" value="NZ_CAUQJP010000019.1"/>
</dbReference>
<dbReference type="Proteomes" id="UP000287239">
    <property type="component" value="Unassembled WGS sequence"/>
</dbReference>
<reference evidence="1 2" key="1">
    <citation type="submission" date="2017-05" db="EMBL/GenBank/DDBJ databases">
        <title>Vagococcus spp. assemblies.</title>
        <authorList>
            <person name="Gulvik C.A."/>
        </authorList>
    </citation>
    <scope>NUCLEOTIDE SEQUENCE [LARGE SCALE GENOMIC DNA]</scope>
    <source>
        <strain evidence="1 2">NCFB 2777</strain>
    </source>
</reference>
<dbReference type="Pfam" id="PF12732">
    <property type="entry name" value="YtxH"/>
    <property type="match status" value="1"/>
</dbReference>
<dbReference type="EMBL" id="NGJU01000015">
    <property type="protein sequence ID" value="RST94339.1"/>
    <property type="molecule type" value="Genomic_DNA"/>
</dbReference>
<protein>
    <recommendedName>
        <fullName evidence="3">YtxH domain-containing protein</fullName>
    </recommendedName>
</protein>
<dbReference type="AlphaFoldDB" id="A0A429ZKZ3"/>
<comment type="caution">
    <text evidence="1">The sequence shown here is derived from an EMBL/GenBank/DDBJ whole genome shotgun (WGS) entry which is preliminary data.</text>
</comment>
<dbReference type="PANTHER" id="PTHR35792:SF1">
    <property type="entry name" value="SLL0268 PROTEIN"/>
    <property type="match status" value="1"/>
</dbReference>
<name>A0A429ZKZ3_9ENTE</name>
<proteinExistence type="predicted"/>
<dbReference type="InterPro" id="IPR052928">
    <property type="entry name" value="Desiccation-related_membrane"/>
</dbReference>
<evidence type="ECO:0008006" key="3">
    <source>
        <dbReference type="Google" id="ProtNLM"/>
    </source>
</evidence>
<sequence length="110" mass="11843">MIKKFAKGLAVGSLVGGALGLLLAPRSGKATRQKLVDEVDEATNLTLDLNDSLQNFQDSLGTLKATASQLLPAFKAETQQSLETFKFQAEPRIAEINKTVAKINQQLEEG</sequence>
<keyword evidence="2" id="KW-1185">Reference proteome</keyword>
<dbReference type="InterPro" id="IPR024623">
    <property type="entry name" value="YtxH"/>
</dbReference>
<evidence type="ECO:0000313" key="2">
    <source>
        <dbReference type="Proteomes" id="UP000287239"/>
    </source>
</evidence>
<gene>
    <name evidence="1" type="ORF">CBF35_10230</name>
</gene>
<accession>A0A429ZKZ3</accession>